<evidence type="ECO:0000313" key="7">
    <source>
        <dbReference type="EMBL" id="KAK6357238.1"/>
    </source>
</evidence>
<evidence type="ECO:0000259" key="6">
    <source>
        <dbReference type="PROSITE" id="PS51704"/>
    </source>
</evidence>
<feature type="domain" description="SPX" evidence="5">
    <location>
        <begin position="1"/>
        <end position="146"/>
    </location>
</feature>
<keyword evidence="8" id="KW-1185">Reference proteome</keyword>
<protein>
    <submittedName>
        <fullName evidence="7">Glycerophosphocholine phosphodiesterase</fullName>
    </submittedName>
</protein>
<gene>
    <name evidence="7" type="primary">GDE1_1</name>
    <name evidence="7" type="ORF">TWF718_001561</name>
</gene>
<dbReference type="GO" id="GO:0046475">
    <property type="term" value="P:glycerophospholipid catabolic process"/>
    <property type="evidence" value="ECO:0007669"/>
    <property type="project" value="TreeGrafter"/>
</dbReference>
<dbReference type="EMBL" id="JAVHNR010000001">
    <property type="protein sequence ID" value="KAK6357238.1"/>
    <property type="molecule type" value="Genomic_DNA"/>
</dbReference>
<dbReference type="PROSITE" id="PS50088">
    <property type="entry name" value="ANK_REPEAT"/>
    <property type="match status" value="2"/>
</dbReference>
<dbReference type="PROSITE" id="PS50007">
    <property type="entry name" value="PIPLC_X_DOMAIN"/>
    <property type="match status" value="1"/>
</dbReference>
<dbReference type="Pfam" id="PF25329">
    <property type="entry name" value="C2_GDE1"/>
    <property type="match status" value="1"/>
</dbReference>
<dbReference type="PROSITE" id="PS51704">
    <property type="entry name" value="GP_PDE"/>
    <property type="match status" value="1"/>
</dbReference>
<feature type="repeat" description="ANK" evidence="4">
    <location>
        <begin position="478"/>
        <end position="510"/>
    </location>
</feature>
<sequence>MRFGRNLHLHQSPEWAGFYSDYPALKRLQKLACAQGANDLELQKKLMLEINLVERHYQRHCSLIEGKQADFYKWHGIPSNFPDTIIPQLLETNRKELEDILLFHIELSSEVKKLRLYRKLNVDGFHKIASKSTNLYFPSPELSKCSFYRGEFTLREDERLDRSITKLFSILQASTFSTPISLMLETHTVSLYPPIAYKNATICEAIRKDEISILEEILKVLLPESRGILTNALIFALLDLSLSFGALDCVRHLLSKVDSLHLPECRNILHRFVSRLGRRKSLGSSIQISHQDAEDSTKDIAGLIEIITLFPGTLLEKDLFGNLPLHHAARYGMLGACQKIMARMQECDQLDRKIPFNDVLLRNHDGDTPLHLAVVYGHITVTEGLLRWHRLDRCADPPAEGGTQGNDLSFLLGIAIRTNNPEIFQLLVVSPVDFSCRFRNGETIFHIAARSADEVWVKLLIDHSPQPQTNIEIPDKVLGWTPLIVAAVSNHILVVEALLSAGVDSETVDILGWTAKDHAAFRGNIKVAEKLNLLSTIASSSLDTVPFQADLGDVSRKLSTPYQESPATRSTIFVTLGSFDTKKKAIPVDMYRDSPQVFSKFSSSHLDTKFALRVRAIGANDLSYNIQLPILDDMTNKPWRFSAKRPFDVKIVFDILQPVCMLDEEGIVIGSAVGLLKGLQLGDGVVEKRESLVRDFTIPIQETKSLRFLGCITFSVLIVLPFPHSVLKPNVSWDSWSGTGSAMVIGHRGSGLNTVDNNKTGENTIKSFLDAIGDGASYVEFDVQLTKELTPVIYHDFLVQETGLDIPMQHIMLEQFMKLPRSFLEPFTTLIEVCQDLPETAGFDIEIKYPMLFECDDWKMEKYYIDANTFVDTILQTIFKFGGSRPIILSSFSPEVCILASVKQNVYPVMFLNDAGLSPTGDIRASSLQEAINFAKSLNLFGVVSASEPFVMSPKLVNFTKKAGLACASYGSQNSNPTFAKLQVQAGIDAIITDNVPLITKAIFRPELPN</sequence>
<proteinExistence type="predicted"/>
<evidence type="ECO:0000313" key="8">
    <source>
        <dbReference type="Proteomes" id="UP001313282"/>
    </source>
</evidence>
<dbReference type="PROSITE" id="PS51382">
    <property type="entry name" value="SPX"/>
    <property type="match status" value="1"/>
</dbReference>
<dbReference type="InterPro" id="IPR036770">
    <property type="entry name" value="Ankyrin_rpt-contain_sf"/>
</dbReference>
<evidence type="ECO:0000256" key="3">
    <source>
        <dbReference type="ARBA" id="ARBA00023043"/>
    </source>
</evidence>
<dbReference type="Pfam" id="PF00023">
    <property type="entry name" value="Ank"/>
    <property type="match status" value="1"/>
</dbReference>
<dbReference type="InterPro" id="IPR002110">
    <property type="entry name" value="Ankyrin_rpt"/>
</dbReference>
<dbReference type="CDD" id="cd14447">
    <property type="entry name" value="SPX"/>
    <property type="match status" value="1"/>
</dbReference>
<dbReference type="SUPFAM" id="SSF48403">
    <property type="entry name" value="Ankyrin repeat"/>
    <property type="match status" value="1"/>
</dbReference>
<accession>A0AAN8RNF1</accession>
<dbReference type="InterPro" id="IPR051578">
    <property type="entry name" value="GDPD"/>
</dbReference>
<dbReference type="Proteomes" id="UP001313282">
    <property type="component" value="Unassembled WGS sequence"/>
</dbReference>
<comment type="caution">
    <text evidence="7">The sequence shown here is derived from an EMBL/GenBank/DDBJ whole genome shotgun (WGS) entry which is preliminary data.</text>
</comment>
<dbReference type="Gene3D" id="3.20.20.190">
    <property type="entry name" value="Phosphatidylinositol (PI) phosphodiesterase"/>
    <property type="match status" value="1"/>
</dbReference>
<feature type="domain" description="GP-PDE" evidence="6">
    <location>
        <begin position="742"/>
        <end position="1003"/>
    </location>
</feature>
<dbReference type="InterPro" id="IPR030395">
    <property type="entry name" value="GP_PDE_dom"/>
</dbReference>
<feature type="repeat" description="ANK" evidence="4">
    <location>
        <begin position="365"/>
        <end position="387"/>
    </location>
</feature>
<evidence type="ECO:0000259" key="5">
    <source>
        <dbReference type="PROSITE" id="PS51382"/>
    </source>
</evidence>
<organism evidence="7 8">
    <name type="scientific">Orbilia javanica</name>
    <dbReference type="NCBI Taxonomy" id="47235"/>
    <lineage>
        <taxon>Eukaryota</taxon>
        <taxon>Fungi</taxon>
        <taxon>Dikarya</taxon>
        <taxon>Ascomycota</taxon>
        <taxon>Pezizomycotina</taxon>
        <taxon>Orbiliomycetes</taxon>
        <taxon>Orbiliales</taxon>
        <taxon>Orbiliaceae</taxon>
        <taxon>Orbilia</taxon>
    </lineage>
</organism>
<dbReference type="InterPro" id="IPR004331">
    <property type="entry name" value="SPX_dom"/>
</dbReference>
<dbReference type="Pfam" id="PF12796">
    <property type="entry name" value="Ank_2"/>
    <property type="match status" value="1"/>
</dbReference>
<dbReference type="InterPro" id="IPR017946">
    <property type="entry name" value="PLC-like_Pdiesterase_TIM-brl"/>
</dbReference>
<reference evidence="7 8" key="1">
    <citation type="submission" date="2019-10" db="EMBL/GenBank/DDBJ databases">
        <authorList>
            <person name="Palmer J.M."/>
        </authorList>
    </citation>
    <scope>NUCLEOTIDE SEQUENCE [LARGE SCALE GENOMIC DNA]</scope>
    <source>
        <strain evidence="7 8">TWF718</strain>
    </source>
</reference>
<dbReference type="PANTHER" id="PTHR22958:SF1">
    <property type="entry name" value="GLYCEROPHOSPHOCHOLINE PHOSPHODIESTERASE GPCPD1"/>
    <property type="match status" value="1"/>
</dbReference>
<keyword evidence="1" id="KW-0677">Repeat</keyword>
<dbReference type="AlphaFoldDB" id="A0AAN8RNF1"/>
<dbReference type="GO" id="GO:0047389">
    <property type="term" value="F:glycerophosphocholine phosphodiesterase activity"/>
    <property type="evidence" value="ECO:0007669"/>
    <property type="project" value="TreeGrafter"/>
</dbReference>
<name>A0AAN8RNF1_9PEZI</name>
<dbReference type="SUPFAM" id="SSF51695">
    <property type="entry name" value="PLC-like phosphodiesterases"/>
    <property type="match status" value="1"/>
</dbReference>
<dbReference type="Pfam" id="PF03009">
    <property type="entry name" value="GDPD"/>
    <property type="match status" value="1"/>
</dbReference>
<dbReference type="InterPro" id="IPR057506">
    <property type="entry name" value="C2_GPCPD1"/>
</dbReference>
<evidence type="ECO:0000256" key="2">
    <source>
        <dbReference type="ARBA" id="ARBA00022801"/>
    </source>
</evidence>
<keyword evidence="2" id="KW-0378">Hydrolase</keyword>
<dbReference type="SMART" id="SM00248">
    <property type="entry name" value="ANK"/>
    <property type="match status" value="6"/>
</dbReference>
<dbReference type="PROSITE" id="PS50297">
    <property type="entry name" value="ANK_REP_REGION"/>
    <property type="match status" value="2"/>
</dbReference>
<evidence type="ECO:0000256" key="1">
    <source>
        <dbReference type="ARBA" id="ARBA00022737"/>
    </source>
</evidence>
<evidence type="ECO:0000256" key="4">
    <source>
        <dbReference type="PROSITE-ProRule" id="PRU00023"/>
    </source>
</evidence>
<dbReference type="Gene3D" id="1.25.40.20">
    <property type="entry name" value="Ankyrin repeat-containing domain"/>
    <property type="match status" value="1"/>
</dbReference>
<keyword evidence="3 4" id="KW-0040">ANK repeat</keyword>
<dbReference type="PANTHER" id="PTHR22958">
    <property type="entry name" value="GLYCEROPHOSPHORYL DIESTER PHOSPHODIESTERASE"/>
    <property type="match status" value="1"/>
</dbReference>